<feature type="transmembrane region" description="Helical" evidence="1">
    <location>
        <begin position="6"/>
        <end position="27"/>
    </location>
</feature>
<dbReference type="AlphaFoldDB" id="A0A8S1F4H2"/>
<keyword evidence="1" id="KW-0472">Membrane</keyword>
<accession>A0A8S1F4H2</accession>
<gene>
    <name evidence="2" type="ORF">CBOVIS_LOCUS10536</name>
</gene>
<protein>
    <recommendedName>
        <fullName evidence="4">DUF19 domain-containing protein</fullName>
    </recommendedName>
</protein>
<keyword evidence="1" id="KW-1133">Transmembrane helix</keyword>
<reference evidence="2 3" key="1">
    <citation type="submission" date="2020-04" db="EMBL/GenBank/DDBJ databases">
        <authorList>
            <person name="Laetsch R D."/>
            <person name="Stevens L."/>
            <person name="Kumar S."/>
            <person name="Blaxter L. M."/>
        </authorList>
    </citation>
    <scope>NUCLEOTIDE SEQUENCE [LARGE SCALE GENOMIC DNA]</scope>
</reference>
<evidence type="ECO:0008006" key="4">
    <source>
        <dbReference type="Google" id="ProtNLM"/>
    </source>
</evidence>
<evidence type="ECO:0000313" key="2">
    <source>
        <dbReference type="EMBL" id="CAB3408800.1"/>
    </source>
</evidence>
<keyword evidence="3" id="KW-1185">Reference proteome</keyword>
<keyword evidence="1" id="KW-0812">Transmembrane</keyword>
<name>A0A8S1F4H2_9PELO</name>
<comment type="caution">
    <text evidence="2">The sequence shown here is derived from an EMBL/GenBank/DDBJ whole genome shotgun (WGS) entry which is preliminary data.</text>
</comment>
<sequence>MSPTVVVFLFELIVILATGARCSFLAWHKADARQLEMARAVGIKARREFNIDSVQHEDVRRRLYFKGLDKCNQIDEDVAQQVVDEVHRMQRSSDSAILRKCGISEFFAMFLTLPSIRMKRIVDQACAKHEKQIECGLHYEGKAMTLKRVMELKEDGSNRQMFEHECVDDDYSPKVYPCLGNTKKWASSCEKVIEDHSTTRIIANEQIERIYESAISRLKTEIEDPEAIFQEAMIKIAHLEGRKCLAFKTMRVCALQSLINNCGKETARAFDTVTSKGYLKSDRSLRLQIDVENFNMPTHPFCKDLL</sequence>
<dbReference type="Proteomes" id="UP000494206">
    <property type="component" value="Unassembled WGS sequence"/>
</dbReference>
<dbReference type="EMBL" id="CADEPM010000007">
    <property type="protein sequence ID" value="CAB3408800.1"/>
    <property type="molecule type" value="Genomic_DNA"/>
</dbReference>
<evidence type="ECO:0000256" key="1">
    <source>
        <dbReference type="SAM" id="Phobius"/>
    </source>
</evidence>
<dbReference type="OrthoDB" id="5801246at2759"/>
<proteinExistence type="predicted"/>
<evidence type="ECO:0000313" key="3">
    <source>
        <dbReference type="Proteomes" id="UP000494206"/>
    </source>
</evidence>
<organism evidence="2 3">
    <name type="scientific">Caenorhabditis bovis</name>
    <dbReference type="NCBI Taxonomy" id="2654633"/>
    <lineage>
        <taxon>Eukaryota</taxon>
        <taxon>Metazoa</taxon>
        <taxon>Ecdysozoa</taxon>
        <taxon>Nematoda</taxon>
        <taxon>Chromadorea</taxon>
        <taxon>Rhabditida</taxon>
        <taxon>Rhabditina</taxon>
        <taxon>Rhabditomorpha</taxon>
        <taxon>Rhabditoidea</taxon>
        <taxon>Rhabditidae</taxon>
        <taxon>Peloderinae</taxon>
        <taxon>Caenorhabditis</taxon>
    </lineage>
</organism>